<protein>
    <submittedName>
        <fullName evidence="2">Uncharacterized protein</fullName>
    </submittedName>
</protein>
<evidence type="ECO:0000313" key="3">
    <source>
        <dbReference type="Proteomes" id="UP001293254"/>
    </source>
</evidence>
<accession>A0AAE1YR64</accession>
<reference evidence="2" key="1">
    <citation type="submission" date="2020-06" db="EMBL/GenBank/DDBJ databases">
        <authorList>
            <person name="Li T."/>
            <person name="Hu X."/>
            <person name="Zhang T."/>
            <person name="Song X."/>
            <person name="Zhang H."/>
            <person name="Dai N."/>
            <person name="Sheng W."/>
            <person name="Hou X."/>
            <person name="Wei L."/>
        </authorList>
    </citation>
    <scope>NUCLEOTIDE SEQUENCE</scope>
    <source>
        <strain evidence="2">3651</strain>
        <tissue evidence="2">Leaf</tissue>
    </source>
</reference>
<feature type="compositionally biased region" description="Low complexity" evidence="1">
    <location>
        <begin position="7"/>
        <end position="21"/>
    </location>
</feature>
<reference evidence="2" key="2">
    <citation type="journal article" date="2024" name="Plant">
        <title>Genomic evolution and insights into agronomic trait innovations of Sesamum species.</title>
        <authorList>
            <person name="Miao H."/>
            <person name="Wang L."/>
            <person name="Qu L."/>
            <person name="Liu H."/>
            <person name="Sun Y."/>
            <person name="Le M."/>
            <person name="Wang Q."/>
            <person name="Wei S."/>
            <person name="Zheng Y."/>
            <person name="Lin W."/>
            <person name="Duan Y."/>
            <person name="Cao H."/>
            <person name="Xiong S."/>
            <person name="Wang X."/>
            <person name="Wei L."/>
            <person name="Li C."/>
            <person name="Ma Q."/>
            <person name="Ju M."/>
            <person name="Zhao R."/>
            <person name="Li G."/>
            <person name="Mu C."/>
            <person name="Tian Q."/>
            <person name="Mei H."/>
            <person name="Zhang T."/>
            <person name="Gao T."/>
            <person name="Zhang H."/>
        </authorList>
    </citation>
    <scope>NUCLEOTIDE SEQUENCE</scope>
    <source>
        <strain evidence="2">3651</strain>
    </source>
</reference>
<dbReference type="Proteomes" id="UP001293254">
    <property type="component" value="Unassembled WGS sequence"/>
</dbReference>
<name>A0AAE1YR64_9LAMI</name>
<dbReference type="AlphaFoldDB" id="A0AAE1YR64"/>
<comment type="caution">
    <text evidence="2">The sequence shown here is derived from an EMBL/GenBank/DDBJ whole genome shotgun (WGS) entry which is preliminary data.</text>
</comment>
<evidence type="ECO:0000256" key="1">
    <source>
        <dbReference type="SAM" id="MobiDB-lite"/>
    </source>
</evidence>
<keyword evidence="3" id="KW-1185">Reference proteome</keyword>
<organism evidence="2 3">
    <name type="scientific">Sesamum alatum</name>
    <dbReference type="NCBI Taxonomy" id="300844"/>
    <lineage>
        <taxon>Eukaryota</taxon>
        <taxon>Viridiplantae</taxon>
        <taxon>Streptophyta</taxon>
        <taxon>Embryophyta</taxon>
        <taxon>Tracheophyta</taxon>
        <taxon>Spermatophyta</taxon>
        <taxon>Magnoliopsida</taxon>
        <taxon>eudicotyledons</taxon>
        <taxon>Gunneridae</taxon>
        <taxon>Pentapetalae</taxon>
        <taxon>asterids</taxon>
        <taxon>lamiids</taxon>
        <taxon>Lamiales</taxon>
        <taxon>Pedaliaceae</taxon>
        <taxon>Sesamum</taxon>
    </lineage>
</organism>
<gene>
    <name evidence="2" type="ORF">Salat_0647400</name>
</gene>
<proteinExistence type="predicted"/>
<feature type="region of interest" description="Disordered" evidence="1">
    <location>
        <begin position="1"/>
        <end position="22"/>
    </location>
</feature>
<dbReference type="EMBL" id="JACGWO010000002">
    <property type="protein sequence ID" value="KAK4434845.1"/>
    <property type="molecule type" value="Genomic_DNA"/>
</dbReference>
<evidence type="ECO:0000313" key="2">
    <source>
        <dbReference type="EMBL" id="KAK4434845.1"/>
    </source>
</evidence>
<sequence length="116" mass="12771">MGAFPGSNSSRSRTSSFTASAARKKKSWVLCVIINPEAQTDSNVAILTSLTTEDTGELSFYNMDSEVNLYCCWRVLCHCRPLRFCRFVLGFRFLGFGFAGGTLIGPSETSAPKVHF</sequence>